<gene>
    <name evidence="1" type="ORF">CALMAC_LOCUS20328</name>
</gene>
<keyword evidence="2" id="KW-1185">Reference proteome</keyword>
<evidence type="ECO:0000313" key="1">
    <source>
        <dbReference type="EMBL" id="VEN63524.1"/>
    </source>
</evidence>
<feature type="non-terminal residue" evidence="1">
    <location>
        <position position="1"/>
    </location>
</feature>
<proteinExistence type="predicted"/>
<accession>A0A653DTK8</accession>
<protein>
    <submittedName>
        <fullName evidence="1">Uncharacterized protein</fullName>
    </submittedName>
</protein>
<dbReference type="Proteomes" id="UP000410492">
    <property type="component" value="Unassembled WGS sequence"/>
</dbReference>
<dbReference type="AlphaFoldDB" id="A0A653DTK8"/>
<sequence>KNIAFEGIRNRYNLELLISTLSQNIKIKLCDHEGLQSQML</sequence>
<organism evidence="1 2">
    <name type="scientific">Callosobruchus maculatus</name>
    <name type="common">Southern cowpea weevil</name>
    <name type="synonym">Pulse bruchid</name>
    <dbReference type="NCBI Taxonomy" id="64391"/>
    <lineage>
        <taxon>Eukaryota</taxon>
        <taxon>Metazoa</taxon>
        <taxon>Ecdysozoa</taxon>
        <taxon>Arthropoda</taxon>
        <taxon>Hexapoda</taxon>
        <taxon>Insecta</taxon>
        <taxon>Pterygota</taxon>
        <taxon>Neoptera</taxon>
        <taxon>Endopterygota</taxon>
        <taxon>Coleoptera</taxon>
        <taxon>Polyphaga</taxon>
        <taxon>Cucujiformia</taxon>
        <taxon>Chrysomeloidea</taxon>
        <taxon>Chrysomelidae</taxon>
        <taxon>Bruchinae</taxon>
        <taxon>Bruchini</taxon>
        <taxon>Callosobruchus</taxon>
    </lineage>
</organism>
<evidence type="ECO:0000313" key="2">
    <source>
        <dbReference type="Proteomes" id="UP000410492"/>
    </source>
</evidence>
<dbReference type="EMBL" id="CAACVG010014687">
    <property type="protein sequence ID" value="VEN63524.1"/>
    <property type="molecule type" value="Genomic_DNA"/>
</dbReference>
<name>A0A653DTK8_CALMS</name>
<reference evidence="1 2" key="1">
    <citation type="submission" date="2019-01" db="EMBL/GenBank/DDBJ databases">
        <authorList>
            <person name="Sayadi A."/>
        </authorList>
    </citation>
    <scope>NUCLEOTIDE SEQUENCE [LARGE SCALE GENOMIC DNA]</scope>
</reference>